<evidence type="ECO:0000313" key="10">
    <source>
        <dbReference type="EMBL" id="KAK9828988.1"/>
    </source>
</evidence>
<dbReference type="AlphaFoldDB" id="A0AAW1R5R8"/>
<feature type="binding site" evidence="6">
    <location>
        <position position="263"/>
    </location>
    <ligand>
        <name>(S)-malate</name>
        <dbReference type="ChEBI" id="CHEBI:15589"/>
    </ligand>
</feature>
<comment type="similarity">
    <text evidence="2">Belongs to the malic enzymes family.</text>
</comment>
<dbReference type="Pfam" id="PF00390">
    <property type="entry name" value="malic"/>
    <property type="match status" value="1"/>
</dbReference>
<dbReference type="SUPFAM" id="SSF53223">
    <property type="entry name" value="Aminoacid dehydrogenase-like, N-terminal domain"/>
    <property type="match status" value="1"/>
</dbReference>
<dbReference type="InterPro" id="IPR036291">
    <property type="entry name" value="NAD(P)-bd_dom_sf"/>
</dbReference>
<keyword evidence="4" id="KW-0560">Oxidoreductase</keyword>
<evidence type="ECO:0000256" key="5">
    <source>
        <dbReference type="PIRSR" id="PIRSR000106-1"/>
    </source>
</evidence>
<dbReference type="InterPro" id="IPR012302">
    <property type="entry name" value="Malic_NAD-bd"/>
</dbReference>
<keyword evidence="3 7" id="KW-0479">Metal-binding</keyword>
<dbReference type="InterPro" id="IPR001891">
    <property type="entry name" value="Malic_OxRdtase"/>
</dbReference>
<evidence type="ECO:0008006" key="12">
    <source>
        <dbReference type="Google" id="ProtNLM"/>
    </source>
</evidence>
<feature type="domain" description="Malic enzyme NAD-binding" evidence="8">
    <location>
        <begin position="377"/>
        <end position="636"/>
    </location>
</feature>
<evidence type="ECO:0000259" key="9">
    <source>
        <dbReference type="SMART" id="SM01274"/>
    </source>
</evidence>
<dbReference type="Gene3D" id="3.40.50.10380">
    <property type="entry name" value="Malic enzyme, N-terminal domain"/>
    <property type="match status" value="1"/>
</dbReference>
<gene>
    <name evidence="10" type="ORF">WJX72_003247</name>
</gene>
<dbReference type="CDD" id="cd05312">
    <property type="entry name" value="NAD_bind_1_malic_enz"/>
    <property type="match status" value="1"/>
</dbReference>
<dbReference type="GO" id="GO:0051287">
    <property type="term" value="F:NAD binding"/>
    <property type="evidence" value="ECO:0007669"/>
    <property type="project" value="InterPro"/>
</dbReference>
<evidence type="ECO:0000256" key="2">
    <source>
        <dbReference type="ARBA" id="ARBA00008785"/>
    </source>
</evidence>
<accession>A0AAW1R5R8</accession>
<organism evidence="10 11">
    <name type="scientific">[Myrmecia] bisecta</name>
    <dbReference type="NCBI Taxonomy" id="41462"/>
    <lineage>
        <taxon>Eukaryota</taxon>
        <taxon>Viridiplantae</taxon>
        <taxon>Chlorophyta</taxon>
        <taxon>core chlorophytes</taxon>
        <taxon>Trebouxiophyceae</taxon>
        <taxon>Trebouxiales</taxon>
        <taxon>Trebouxiaceae</taxon>
        <taxon>Myrmecia</taxon>
    </lineage>
</organism>
<dbReference type="InterPro" id="IPR046346">
    <property type="entry name" value="Aminoacid_DH-like_N_sf"/>
</dbReference>
<feature type="binding site" evidence="6">
    <location>
        <position position="523"/>
    </location>
    <ligand>
        <name>(S)-malate</name>
        <dbReference type="ChEBI" id="CHEBI:15589"/>
    </ligand>
</feature>
<reference evidence="10 11" key="1">
    <citation type="journal article" date="2024" name="Nat. Commun.">
        <title>Phylogenomics reveals the evolutionary origins of lichenization in chlorophyte algae.</title>
        <authorList>
            <person name="Puginier C."/>
            <person name="Libourel C."/>
            <person name="Otte J."/>
            <person name="Skaloud P."/>
            <person name="Haon M."/>
            <person name="Grisel S."/>
            <person name="Petersen M."/>
            <person name="Berrin J.G."/>
            <person name="Delaux P.M."/>
            <person name="Dal Grande F."/>
            <person name="Keller J."/>
        </authorList>
    </citation>
    <scope>NUCLEOTIDE SEQUENCE [LARGE SCALE GENOMIC DNA]</scope>
    <source>
        <strain evidence="10 11">SAG 2043</strain>
    </source>
</reference>
<dbReference type="SMART" id="SM00919">
    <property type="entry name" value="Malic_M"/>
    <property type="match status" value="1"/>
</dbReference>
<dbReference type="PIRSF" id="PIRSF000106">
    <property type="entry name" value="ME"/>
    <property type="match status" value="1"/>
</dbReference>
<name>A0AAW1R5R8_9CHLO</name>
<sequence length="682" mass="74927">MLSGHVGTKASLGGRADALPFSVLEQPLAAPACRSYCLARLRRVCSKLTPCHHSLVNKGTTVLQSLSRASRLLAAHNPCRASRCYADEQANLHSIDARHSYACLRKAGIDILHDPLVNKGTAFPQSERERLGVRGLLPTKVLAPEKQISRFMEDYLYGKDFIDPVHVKDGGVTKSHVRRWKLLQELQDRNETLFYRVLLDNFVEMSHIVYTPTVGWACLNFHRLYRRPRGMYFSASDKGEMAAMAWNWPANQVDAIVVTDGSRILGLGDLGVNGLGIPIGKLDLYVAAAGFNPHRVLPVVIDVGTDNEQLRNDPLYMGLAQPRLKGPEYFEIVDEFVAAVMGRWPKCVLQFEDFNMATAHPLLNRYRTHHLVFNDDIQGTAATAVAGLYGALAIQGKPVKAIRDQRICVVGAGSAGMGVTRMIATGMVKQGCTPGEAKHNLWVSDKDGLVTARRDADKMSDVVRAFARQHEEEPEGEKLLDTINRVKPTALIGLAGAGRLFTPEILTAMGQHNERPIIFPMSNPTSMMECSAEDAQKYTGGRAIFASGSPQRDVEYDGRVIVSGQANNMYVFPGLAMGAHLGQTGIITDDMIMAAAEALPHLVPPEDLKRGDVYPRLNQIRHISIHVALAVMKAAAIEGRLNNLKAARALEAGNHVLAEWIDGQMYHPKYSSLIRLPTGVME</sequence>
<dbReference type="Gene3D" id="3.40.50.720">
    <property type="entry name" value="NAD(P)-binding Rossmann-like Domain"/>
    <property type="match status" value="1"/>
</dbReference>
<feature type="domain" description="Malic enzyme N-terminal" evidence="9">
    <location>
        <begin position="187"/>
        <end position="367"/>
    </location>
</feature>
<feature type="binding site" evidence="7">
    <location>
        <position position="352"/>
    </location>
    <ligand>
        <name>a divalent metal cation</name>
        <dbReference type="ChEBI" id="CHEBI:60240"/>
    </ligand>
</feature>
<dbReference type="PRINTS" id="PR00072">
    <property type="entry name" value="MALOXRDTASE"/>
</dbReference>
<feature type="binding site" evidence="6">
    <location>
        <position position="567"/>
    </location>
    <ligand>
        <name>(S)-malate</name>
        <dbReference type="ChEBI" id="CHEBI:15589"/>
    </ligand>
</feature>
<dbReference type="Proteomes" id="UP001489004">
    <property type="component" value="Unassembled WGS sequence"/>
</dbReference>
<evidence type="ECO:0000256" key="1">
    <source>
        <dbReference type="ARBA" id="ARBA00001936"/>
    </source>
</evidence>
<proteinExistence type="inferred from homology"/>
<keyword evidence="11" id="KW-1185">Reference proteome</keyword>
<feature type="active site" description="Proton acceptor" evidence="5">
    <location>
        <position position="281"/>
    </location>
</feature>
<feature type="active site" description="Proton donor" evidence="5">
    <location>
        <position position="210"/>
    </location>
</feature>
<comment type="caution">
    <text evidence="10">The sequence shown here is derived from an EMBL/GenBank/DDBJ whole genome shotgun (WGS) entry which is preliminary data.</text>
</comment>
<dbReference type="NCBIfam" id="NF010052">
    <property type="entry name" value="PRK13529.1"/>
    <property type="match status" value="1"/>
</dbReference>
<dbReference type="InterPro" id="IPR012301">
    <property type="entry name" value="Malic_N_dom"/>
</dbReference>
<dbReference type="EMBL" id="JALJOR010000001">
    <property type="protein sequence ID" value="KAK9828988.1"/>
    <property type="molecule type" value="Genomic_DNA"/>
</dbReference>
<dbReference type="GO" id="GO:0004471">
    <property type="term" value="F:malate dehydrogenase (decarboxylating) (NAD+) activity"/>
    <property type="evidence" value="ECO:0007669"/>
    <property type="project" value="TreeGrafter"/>
</dbReference>
<evidence type="ECO:0000256" key="6">
    <source>
        <dbReference type="PIRSR" id="PIRSR000106-2"/>
    </source>
</evidence>
<dbReference type="GO" id="GO:0006108">
    <property type="term" value="P:malate metabolic process"/>
    <property type="evidence" value="ECO:0007669"/>
    <property type="project" value="TreeGrafter"/>
</dbReference>
<dbReference type="PANTHER" id="PTHR23406">
    <property type="entry name" value="MALIC ENZYME-RELATED"/>
    <property type="match status" value="1"/>
</dbReference>
<comment type="cofactor">
    <cofactor evidence="1">
        <name>Mn(2+)</name>
        <dbReference type="ChEBI" id="CHEBI:29035"/>
    </cofactor>
</comment>
<dbReference type="PANTHER" id="PTHR23406:SF32">
    <property type="entry name" value="NADP-DEPENDENT MALIC ENZYME"/>
    <property type="match status" value="1"/>
</dbReference>
<protein>
    <recommendedName>
        <fullName evidence="12">Malic enzyme</fullName>
    </recommendedName>
</protein>
<evidence type="ECO:0000259" key="8">
    <source>
        <dbReference type="SMART" id="SM00919"/>
    </source>
</evidence>
<dbReference type="Pfam" id="PF03949">
    <property type="entry name" value="Malic_M"/>
    <property type="match status" value="1"/>
</dbReference>
<dbReference type="SMART" id="SM01274">
    <property type="entry name" value="malic"/>
    <property type="match status" value="1"/>
</dbReference>
<dbReference type="GO" id="GO:0046872">
    <property type="term" value="F:metal ion binding"/>
    <property type="evidence" value="ECO:0007669"/>
    <property type="project" value="UniProtKB-KW"/>
</dbReference>
<evidence type="ECO:0000256" key="7">
    <source>
        <dbReference type="PIRSR" id="PIRSR000106-3"/>
    </source>
</evidence>
<dbReference type="GO" id="GO:0005739">
    <property type="term" value="C:mitochondrion"/>
    <property type="evidence" value="ECO:0007669"/>
    <property type="project" value="TreeGrafter"/>
</dbReference>
<feature type="binding site" evidence="7">
    <location>
        <position position="353"/>
    </location>
    <ligand>
        <name>a divalent metal cation</name>
        <dbReference type="ChEBI" id="CHEBI:60240"/>
    </ligand>
</feature>
<dbReference type="FunFam" id="3.40.50.720:FF:000182">
    <property type="entry name" value="NAD-dependent malic enzyme"/>
    <property type="match status" value="1"/>
</dbReference>
<dbReference type="SUPFAM" id="SSF51735">
    <property type="entry name" value="NAD(P)-binding Rossmann-fold domains"/>
    <property type="match status" value="1"/>
</dbReference>
<evidence type="ECO:0000313" key="11">
    <source>
        <dbReference type="Proteomes" id="UP001489004"/>
    </source>
</evidence>
<evidence type="ECO:0000256" key="3">
    <source>
        <dbReference type="ARBA" id="ARBA00022723"/>
    </source>
</evidence>
<comment type="cofactor">
    <cofactor evidence="7">
        <name>Mg(2+)</name>
        <dbReference type="ChEBI" id="CHEBI:18420"/>
    </cofactor>
    <cofactor evidence="7">
        <name>Mn(2+)</name>
        <dbReference type="ChEBI" id="CHEBI:29035"/>
    </cofactor>
    <text evidence="7">Divalent metal cations. Prefers magnesium or manganese.</text>
</comment>
<dbReference type="InterPro" id="IPR037062">
    <property type="entry name" value="Malic_N_dom_sf"/>
</dbReference>
<feature type="binding site" evidence="7">
    <location>
        <position position="376"/>
    </location>
    <ligand>
        <name>a divalent metal cation</name>
        <dbReference type="ChEBI" id="CHEBI:60240"/>
    </ligand>
</feature>
<evidence type="ECO:0000256" key="4">
    <source>
        <dbReference type="ARBA" id="ARBA00023002"/>
    </source>
</evidence>